<evidence type="ECO:0000313" key="1">
    <source>
        <dbReference type="EMBL" id="GEZ23933.1"/>
    </source>
</evidence>
<dbReference type="EMBL" id="BKCJ010255860">
    <property type="protein sequence ID" value="GEZ23933.1"/>
    <property type="molecule type" value="Genomic_DNA"/>
</dbReference>
<proteinExistence type="predicted"/>
<protein>
    <submittedName>
        <fullName evidence="1">Uncharacterized protein</fullName>
    </submittedName>
</protein>
<organism evidence="1">
    <name type="scientific">Tanacetum cinerariifolium</name>
    <name type="common">Dalmatian daisy</name>
    <name type="synonym">Chrysanthemum cinerariifolium</name>
    <dbReference type="NCBI Taxonomy" id="118510"/>
    <lineage>
        <taxon>Eukaryota</taxon>
        <taxon>Viridiplantae</taxon>
        <taxon>Streptophyta</taxon>
        <taxon>Embryophyta</taxon>
        <taxon>Tracheophyta</taxon>
        <taxon>Spermatophyta</taxon>
        <taxon>Magnoliopsida</taxon>
        <taxon>eudicotyledons</taxon>
        <taxon>Gunneridae</taxon>
        <taxon>Pentapetalae</taxon>
        <taxon>asterids</taxon>
        <taxon>campanulids</taxon>
        <taxon>Asterales</taxon>
        <taxon>Asteraceae</taxon>
        <taxon>Asteroideae</taxon>
        <taxon>Anthemideae</taxon>
        <taxon>Anthemidinae</taxon>
        <taxon>Tanacetum</taxon>
    </lineage>
</organism>
<name>A0A699I9F8_TANCI</name>
<accession>A0A699I9F8</accession>
<comment type="caution">
    <text evidence="1">The sequence shown here is derived from an EMBL/GenBank/DDBJ whole genome shotgun (WGS) entry which is preliminary data.</text>
</comment>
<feature type="non-terminal residue" evidence="1">
    <location>
        <position position="1"/>
    </location>
</feature>
<dbReference type="AlphaFoldDB" id="A0A699I9F8"/>
<reference evidence="1" key="1">
    <citation type="journal article" date="2019" name="Sci. Rep.">
        <title>Draft genome of Tanacetum cinerariifolium, the natural source of mosquito coil.</title>
        <authorList>
            <person name="Yamashiro T."/>
            <person name="Shiraishi A."/>
            <person name="Satake H."/>
            <person name="Nakayama K."/>
        </authorList>
    </citation>
    <scope>NUCLEOTIDE SEQUENCE</scope>
</reference>
<gene>
    <name evidence="1" type="ORF">Tci_495906</name>
</gene>
<sequence length="101" mass="12566">VDTFYKEFALIQDKERHAIPSDFQDNHPMHMYSKALMKHKDHAELMNMKMDFHRENPNRKFFAQKCNFAYNKLIRFKYMFMEDDRNTEYYEPQQYPVFHLC</sequence>